<dbReference type="Proteomes" id="UP000469452">
    <property type="component" value="Unassembled WGS sequence"/>
</dbReference>
<evidence type="ECO:0000256" key="4">
    <source>
        <dbReference type="RuleBase" id="RU004020"/>
    </source>
</evidence>
<sequence length="219" mass="24648">MMYATGQGTIVDRTAAGTTSEDLTEGSFASNSGWWSDDSDEGERHSIMMGTGTTKLPPPPSETMSSYLDKLYCMLESCPATVVSWSRHGTAFAVYNRDVFETTVLPHYMSPVKFDRFVRQLTSYGFRKAKYTVNGMAVWEFRHPNFVKGHQQQTIIRRRGRGPRGAPEVPAARLNRPPDRQLKSALIDMMAVVRNLKTELEDTKALVIAYARLHHGNKE</sequence>
<dbReference type="PANTHER" id="PTHR10015:SF206">
    <property type="entry name" value="HSF-TYPE DNA-BINDING DOMAIN-CONTAINING PROTEIN"/>
    <property type="match status" value="1"/>
</dbReference>
<evidence type="ECO:0000256" key="2">
    <source>
        <dbReference type="ARBA" id="ARBA00023125"/>
    </source>
</evidence>
<reference evidence="7 8" key="1">
    <citation type="submission" date="2019-06" db="EMBL/GenBank/DDBJ databases">
        <title>Genomics analysis of Aphanomyces spp. identifies a new class of oomycete effector associated with host adaptation.</title>
        <authorList>
            <person name="Gaulin E."/>
        </authorList>
    </citation>
    <scope>NUCLEOTIDE SEQUENCE [LARGE SCALE GENOMIC DNA]</scope>
    <source>
        <strain evidence="7 8">E</strain>
    </source>
</reference>
<keyword evidence="2" id="KW-0238">DNA-binding</keyword>
<feature type="compositionally biased region" description="Polar residues" evidence="5">
    <location>
        <begin position="16"/>
        <end position="34"/>
    </location>
</feature>
<dbReference type="InterPro" id="IPR036388">
    <property type="entry name" value="WH-like_DNA-bd_sf"/>
</dbReference>
<feature type="domain" description="HSF-type DNA-binding" evidence="6">
    <location>
        <begin position="63"/>
        <end position="158"/>
    </location>
</feature>
<dbReference type="Pfam" id="PF00447">
    <property type="entry name" value="HSF_DNA-bind"/>
    <property type="match status" value="1"/>
</dbReference>
<evidence type="ECO:0000256" key="1">
    <source>
        <dbReference type="ARBA" id="ARBA00004123"/>
    </source>
</evidence>
<protein>
    <recommendedName>
        <fullName evidence="6">HSF-type DNA-binding domain-containing protein</fullName>
    </recommendedName>
</protein>
<organism evidence="7 8">
    <name type="scientific">Aphanomyces astaci</name>
    <name type="common">Crayfish plague agent</name>
    <dbReference type="NCBI Taxonomy" id="112090"/>
    <lineage>
        <taxon>Eukaryota</taxon>
        <taxon>Sar</taxon>
        <taxon>Stramenopiles</taxon>
        <taxon>Oomycota</taxon>
        <taxon>Saprolegniomycetes</taxon>
        <taxon>Saprolegniales</taxon>
        <taxon>Verrucalvaceae</taxon>
        <taxon>Aphanomyces</taxon>
    </lineage>
</organism>
<evidence type="ECO:0000313" key="8">
    <source>
        <dbReference type="Proteomes" id="UP000469452"/>
    </source>
</evidence>
<comment type="subcellular location">
    <subcellularLocation>
        <location evidence="1">Nucleus</location>
    </subcellularLocation>
</comment>
<dbReference type="EMBL" id="VJMI01013866">
    <property type="protein sequence ID" value="KAF0746669.1"/>
    <property type="molecule type" value="Genomic_DNA"/>
</dbReference>
<name>A0A6A5A907_APHAT</name>
<keyword evidence="3" id="KW-0539">Nucleus</keyword>
<gene>
    <name evidence="7" type="ORF">AaE_008035</name>
</gene>
<dbReference type="GO" id="GO:0005634">
    <property type="term" value="C:nucleus"/>
    <property type="evidence" value="ECO:0007669"/>
    <property type="project" value="UniProtKB-SubCell"/>
</dbReference>
<dbReference type="InterPro" id="IPR000232">
    <property type="entry name" value="HSF_DNA-bd"/>
</dbReference>
<dbReference type="Gene3D" id="1.10.10.10">
    <property type="entry name" value="Winged helix-like DNA-binding domain superfamily/Winged helix DNA-binding domain"/>
    <property type="match status" value="1"/>
</dbReference>
<comment type="similarity">
    <text evidence="4">Belongs to the HSF family.</text>
</comment>
<evidence type="ECO:0000259" key="6">
    <source>
        <dbReference type="SMART" id="SM00415"/>
    </source>
</evidence>
<comment type="caution">
    <text evidence="7">The sequence shown here is derived from an EMBL/GenBank/DDBJ whole genome shotgun (WGS) entry which is preliminary data.</text>
</comment>
<dbReference type="GO" id="GO:0043565">
    <property type="term" value="F:sequence-specific DNA binding"/>
    <property type="evidence" value="ECO:0007669"/>
    <property type="project" value="InterPro"/>
</dbReference>
<evidence type="ECO:0000256" key="5">
    <source>
        <dbReference type="SAM" id="MobiDB-lite"/>
    </source>
</evidence>
<evidence type="ECO:0000256" key="3">
    <source>
        <dbReference type="ARBA" id="ARBA00023242"/>
    </source>
</evidence>
<dbReference type="VEuPathDB" id="FungiDB:H257_11428"/>
<dbReference type="GO" id="GO:0003700">
    <property type="term" value="F:DNA-binding transcription factor activity"/>
    <property type="evidence" value="ECO:0007669"/>
    <property type="project" value="InterPro"/>
</dbReference>
<proteinExistence type="inferred from homology"/>
<dbReference type="SUPFAM" id="SSF46785">
    <property type="entry name" value="Winged helix' DNA-binding domain"/>
    <property type="match status" value="1"/>
</dbReference>
<dbReference type="InterPro" id="IPR036390">
    <property type="entry name" value="WH_DNA-bd_sf"/>
</dbReference>
<feature type="compositionally biased region" description="Low complexity" evidence="5">
    <location>
        <begin position="164"/>
        <end position="173"/>
    </location>
</feature>
<accession>A0A6A5A907</accession>
<dbReference type="SMART" id="SM00415">
    <property type="entry name" value="HSF"/>
    <property type="match status" value="1"/>
</dbReference>
<feature type="region of interest" description="Disordered" evidence="5">
    <location>
        <begin position="158"/>
        <end position="177"/>
    </location>
</feature>
<dbReference type="PANTHER" id="PTHR10015">
    <property type="entry name" value="HEAT SHOCK TRANSCRIPTION FACTOR"/>
    <property type="match status" value="1"/>
</dbReference>
<feature type="region of interest" description="Disordered" evidence="5">
    <location>
        <begin position="14"/>
        <end position="62"/>
    </location>
</feature>
<dbReference type="AlphaFoldDB" id="A0A6A5A907"/>
<evidence type="ECO:0000313" key="7">
    <source>
        <dbReference type="EMBL" id="KAF0746669.1"/>
    </source>
</evidence>